<dbReference type="PANTHER" id="PTHR30255:SF2">
    <property type="entry name" value="SINGLE-STRANDED-DNA-SPECIFIC EXONUCLEASE RECJ"/>
    <property type="match status" value="1"/>
</dbReference>
<dbReference type="AlphaFoldDB" id="A0A928Q372"/>
<dbReference type="InterPro" id="IPR003156">
    <property type="entry name" value="DHHA1_dom"/>
</dbReference>
<proteinExistence type="inferred from homology"/>
<dbReference type="Pfam" id="PF02272">
    <property type="entry name" value="DHHA1"/>
    <property type="match status" value="1"/>
</dbReference>
<dbReference type="GO" id="GO:0008409">
    <property type="term" value="F:5'-3' exonuclease activity"/>
    <property type="evidence" value="ECO:0007669"/>
    <property type="project" value="InterPro"/>
</dbReference>
<gene>
    <name evidence="9" type="primary">recJ</name>
    <name evidence="9" type="ORF">E7512_11190</name>
</gene>
<evidence type="ECO:0000259" key="8">
    <source>
        <dbReference type="Pfam" id="PF17768"/>
    </source>
</evidence>
<dbReference type="Gene3D" id="3.90.1640.30">
    <property type="match status" value="1"/>
</dbReference>
<evidence type="ECO:0000256" key="1">
    <source>
        <dbReference type="ARBA" id="ARBA00005915"/>
    </source>
</evidence>
<comment type="caution">
    <text evidence="9">The sequence shown here is derived from an EMBL/GenBank/DDBJ whole genome shotgun (WGS) entry which is preliminary data.</text>
</comment>
<dbReference type="Proteomes" id="UP000754750">
    <property type="component" value="Unassembled WGS sequence"/>
</dbReference>
<dbReference type="Pfam" id="PF17768">
    <property type="entry name" value="RecJ_OB"/>
    <property type="match status" value="1"/>
</dbReference>
<evidence type="ECO:0000256" key="5">
    <source>
        <dbReference type="ARBA" id="ARBA00022839"/>
    </source>
</evidence>
<evidence type="ECO:0000259" key="7">
    <source>
        <dbReference type="Pfam" id="PF02272"/>
    </source>
</evidence>
<dbReference type="GO" id="GO:0003676">
    <property type="term" value="F:nucleic acid binding"/>
    <property type="evidence" value="ECO:0007669"/>
    <property type="project" value="InterPro"/>
</dbReference>
<name>A0A928Q372_9FIRM</name>
<dbReference type="InterPro" id="IPR001667">
    <property type="entry name" value="DDH_dom"/>
</dbReference>
<dbReference type="InterPro" id="IPR051673">
    <property type="entry name" value="SSDNA_exonuclease_RecJ"/>
</dbReference>
<dbReference type="PANTHER" id="PTHR30255">
    <property type="entry name" value="SINGLE-STRANDED-DNA-SPECIFIC EXONUCLEASE RECJ"/>
    <property type="match status" value="1"/>
</dbReference>
<dbReference type="EMBL" id="SVNY01000005">
    <property type="protein sequence ID" value="MBE6834119.1"/>
    <property type="molecule type" value="Genomic_DNA"/>
</dbReference>
<keyword evidence="5 9" id="KW-0269">Exonuclease</keyword>
<feature type="domain" description="DDH" evidence="6">
    <location>
        <begin position="79"/>
        <end position="229"/>
    </location>
</feature>
<evidence type="ECO:0000259" key="6">
    <source>
        <dbReference type="Pfam" id="PF01368"/>
    </source>
</evidence>
<feature type="domain" description="DHHA1" evidence="7">
    <location>
        <begin position="349"/>
        <end position="441"/>
    </location>
</feature>
<protein>
    <recommendedName>
        <fullName evidence="2">Single-stranded-DNA-specific exonuclease RecJ</fullName>
    </recommendedName>
</protein>
<evidence type="ECO:0000256" key="3">
    <source>
        <dbReference type="ARBA" id="ARBA00022722"/>
    </source>
</evidence>
<evidence type="ECO:0000313" key="9">
    <source>
        <dbReference type="EMBL" id="MBE6834119.1"/>
    </source>
</evidence>
<dbReference type="InterPro" id="IPR004610">
    <property type="entry name" value="RecJ"/>
</dbReference>
<dbReference type="Gene3D" id="3.10.310.30">
    <property type="match status" value="1"/>
</dbReference>
<evidence type="ECO:0000256" key="2">
    <source>
        <dbReference type="ARBA" id="ARBA00019841"/>
    </source>
</evidence>
<feature type="domain" description="RecJ OB" evidence="8">
    <location>
        <begin position="453"/>
        <end position="557"/>
    </location>
</feature>
<dbReference type="GO" id="GO:0006281">
    <property type="term" value="P:DNA repair"/>
    <property type="evidence" value="ECO:0007669"/>
    <property type="project" value="InterPro"/>
</dbReference>
<dbReference type="Pfam" id="PF01368">
    <property type="entry name" value="DHH"/>
    <property type="match status" value="1"/>
</dbReference>
<sequence>MRLKKWLVSPLNKERAAQIAEEYGLPFFLAMMLEIRGAHRRDQIEELLGERSELSDPFLTADMQKAAQRIRRALDNFEKIAIYGDYDADGVTATAILYSYLESCGGNVMYYIPEREGEGYGLNLNAVEFLHSRQVNLIITVDNGIASVREAEYVKELGMELIVTDHHRAQEVLPDAVAVVDPHRPDDASPYKQFAGVGVAFKLIMALEGEDCDLEGLLENYADLVAVGTIGDVVPLTGENRLLVREGLKLLSRTDRLGVRELIERSGMAGRRLTAGNVAFSIVPRINATGRIGSPGRAVRLLVSEDPDEARELAEEICDDNDCRRQIESELFQSALTDLSEHPERLYDRVLVVAGREWHHGVIGIVAARLVDHFGKPCMVISYSGEQAKGSGRSVEGFSLFEALCSCSELFTKFGGHPMAAGISMPAENIGAFREAVNRYAAGVPAAVPTLRLDCKLRPATLTPELPGLLQALEPFGTDNPAPLFGLYRMRLEKITPVGEGKHLRLTFSRDGTVTNCMLFHTAAQEFPYEPGDELDLAVTLDAKEFRGEMQLSVFIREMKLSALDTDALILGKLTFEKYKRGDDLTLKEAEELLPDYTNFAQLYRFLRERGGWSGGAELLLYRLDGGKMGYARLLTALEVFAERGLLLLRQSGDQLNIELCEADQKVNLFESPILCDINQIKEDGVAHD</sequence>
<comment type="similarity">
    <text evidence="1">Belongs to the RecJ family.</text>
</comment>
<dbReference type="InterPro" id="IPR041122">
    <property type="entry name" value="RecJ_OB"/>
</dbReference>
<dbReference type="InterPro" id="IPR038763">
    <property type="entry name" value="DHH_sf"/>
</dbReference>
<keyword evidence="4" id="KW-0378">Hydrolase</keyword>
<accession>A0A928Q372</accession>
<dbReference type="SUPFAM" id="SSF64182">
    <property type="entry name" value="DHH phosphoesterases"/>
    <property type="match status" value="1"/>
</dbReference>
<keyword evidence="3" id="KW-0540">Nuclease</keyword>
<reference evidence="9" key="1">
    <citation type="submission" date="2019-04" db="EMBL/GenBank/DDBJ databases">
        <title>Evolution of Biomass-Degrading Anaerobic Consortia Revealed by Metagenomics.</title>
        <authorList>
            <person name="Peng X."/>
        </authorList>
    </citation>
    <scope>NUCLEOTIDE SEQUENCE</scope>
    <source>
        <strain evidence="9">SIG551</strain>
    </source>
</reference>
<dbReference type="NCBIfam" id="TIGR00644">
    <property type="entry name" value="recJ"/>
    <property type="match status" value="1"/>
</dbReference>
<evidence type="ECO:0000256" key="4">
    <source>
        <dbReference type="ARBA" id="ARBA00022801"/>
    </source>
</evidence>
<evidence type="ECO:0000313" key="10">
    <source>
        <dbReference type="Proteomes" id="UP000754750"/>
    </source>
</evidence>
<dbReference type="GO" id="GO:0006310">
    <property type="term" value="P:DNA recombination"/>
    <property type="evidence" value="ECO:0007669"/>
    <property type="project" value="InterPro"/>
</dbReference>
<organism evidence="9 10">
    <name type="scientific">Faecalispora sporosphaeroides</name>
    <dbReference type="NCBI Taxonomy" id="1549"/>
    <lineage>
        <taxon>Bacteria</taxon>
        <taxon>Bacillati</taxon>
        <taxon>Bacillota</taxon>
        <taxon>Clostridia</taxon>
        <taxon>Eubacteriales</taxon>
        <taxon>Oscillospiraceae</taxon>
        <taxon>Faecalispora</taxon>
    </lineage>
</organism>